<organism evidence="1 2">
    <name type="scientific">Rhizobium freirei PRF 81</name>
    <dbReference type="NCBI Taxonomy" id="363754"/>
    <lineage>
        <taxon>Bacteria</taxon>
        <taxon>Pseudomonadati</taxon>
        <taxon>Pseudomonadota</taxon>
        <taxon>Alphaproteobacteria</taxon>
        <taxon>Hyphomicrobiales</taxon>
        <taxon>Rhizobiaceae</taxon>
        <taxon>Rhizobium/Agrobacterium group</taxon>
        <taxon>Rhizobium</taxon>
    </lineage>
</organism>
<gene>
    <name evidence="1" type="ORF">RHSP_15546</name>
</gene>
<proteinExistence type="predicted"/>
<dbReference type="Proteomes" id="UP000012429">
    <property type="component" value="Unassembled WGS sequence"/>
</dbReference>
<evidence type="ECO:0000313" key="2">
    <source>
        <dbReference type="Proteomes" id="UP000012429"/>
    </source>
</evidence>
<dbReference type="AlphaFoldDB" id="N6V1G3"/>
<sequence length="369" mass="40092">MARAHDHLVGRLVRPRTLALGRLAPWGHRMATTGGAAFTTAVRMVDRVHDDAAVMRLLATPTRTTSLTVVDVGMIRVGNRTDRCEATAMHEALFAGVQAKDRHALVTTDELGVGASRTSDLTALARLHFHVVDDRADRDELKWHGVARLHVHGLFRSDDLVAGSEALRSEDVGQLAVRVLHQSDVSGTVRIVFDALDRCFDVELATLEVYQTVAALVTATLETHGDAAGVVAAALGGQAFRQRLDRLALVERGAIDDDQLTLARGRRIECFQCHFLIPQRPVETSIDWPSASVTIAFFTSFCLPTRPLNRLVLPRRSRVLTAVTLTPNSASTAALISGFVAVLATLKTTWLLSESRVDFSVIAGETITS</sequence>
<evidence type="ECO:0000313" key="1">
    <source>
        <dbReference type="EMBL" id="ENN86866.1"/>
    </source>
</evidence>
<comment type="caution">
    <text evidence="1">The sequence shown here is derived from an EMBL/GenBank/DDBJ whole genome shotgun (WGS) entry which is preliminary data.</text>
</comment>
<protein>
    <submittedName>
        <fullName evidence="1">Uncharacterized protein</fullName>
    </submittedName>
</protein>
<name>N6V1G3_9HYPH</name>
<accession>N6V1G3</accession>
<dbReference type="EMBL" id="AQHN01000061">
    <property type="protein sequence ID" value="ENN86866.1"/>
    <property type="molecule type" value="Genomic_DNA"/>
</dbReference>
<reference evidence="1 2" key="1">
    <citation type="journal article" date="2012" name="BMC Genomics">
        <title>Genomic basis of broad host range and environmental adaptability of Rhizobium tropici CIAT 899 and Rhizobium sp. PRF 81 which are used in inoculants for common bean (Phaseolus vulgaris L.).</title>
        <authorList>
            <person name="Ormeno-Orrillo E."/>
            <person name="Menna P."/>
            <person name="Almeida L.G."/>
            <person name="Ollero F.J."/>
            <person name="Nicolas M.F."/>
            <person name="Pains Rodrigues E."/>
            <person name="Shigueyoshi Nakatani A."/>
            <person name="Silva Batista J.S."/>
            <person name="Oliveira Chueire L.M."/>
            <person name="Souza R.C."/>
            <person name="Ribeiro Vasconcelos A.T."/>
            <person name="Megias M."/>
            <person name="Hungria M."/>
            <person name="Martinez-Romero E."/>
        </authorList>
    </citation>
    <scope>NUCLEOTIDE SEQUENCE [LARGE SCALE GENOMIC DNA]</scope>
    <source>
        <strain evidence="1 2">PRF 81</strain>
    </source>
</reference>
<dbReference type="STRING" id="363754.RHSP_15546"/>
<keyword evidence="2" id="KW-1185">Reference proteome</keyword>